<accession>A0AAV7WKT7</accession>
<comment type="caution">
    <text evidence="2">The sequence shown here is derived from an EMBL/GenBank/DDBJ whole genome shotgun (WGS) entry which is preliminary data.</text>
</comment>
<protein>
    <submittedName>
        <fullName evidence="2">Uncharacterized protein</fullName>
    </submittedName>
</protein>
<feature type="compositionally biased region" description="Basic residues" evidence="1">
    <location>
        <begin position="1"/>
        <end position="10"/>
    </location>
</feature>
<name>A0AAV7WKT7_PLEWA</name>
<dbReference type="EMBL" id="JANPWB010000001">
    <property type="protein sequence ID" value="KAJ1213188.1"/>
    <property type="molecule type" value="Genomic_DNA"/>
</dbReference>
<feature type="compositionally biased region" description="Basic and acidic residues" evidence="1">
    <location>
        <begin position="87"/>
        <end position="98"/>
    </location>
</feature>
<dbReference type="Proteomes" id="UP001066276">
    <property type="component" value="Chromosome 1_1"/>
</dbReference>
<sequence length="167" mass="17162">MRPRGKRRREQRPGRPRLPGRGLGSPGGRVRGGPGLADLGVSGPDPPPSPVGPRGHVRAPEGKRGADSSLLPPGDPRAPEEISGSPRKCEGPRGDVRASRGMCAQSAWPSTTQPPHAPSFVVGSSGTPPTAALAISRPSGILLRFPDTDSGSEDRPTPAEAAGRGFP</sequence>
<evidence type="ECO:0000313" key="2">
    <source>
        <dbReference type="EMBL" id="KAJ1213188.1"/>
    </source>
</evidence>
<dbReference type="AlphaFoldDB" id="A0AAV7WKT7"/>
<gene>
    <name evidence="2" type="ORF">NDU88_000827</name>
</gene>
<evidence type="ECO:0000256" key="1">
    <source>
        <dbReference type="SAM" id="MobiDB-lite"/>
    </source>
</evidence>
<organism evidence="2 3">
    <name type="scientific">Pleurodeles waltl</name>
    <name type="common">Iberian ribbed newt</name>
    <dbReference type="NCBI Taxonomy" id="8319"/>
    <lineage>
        <taxon>Eukaryota</taxon>
        <taxon>Metazoa</taxon>
        <taxon>Chordata</taxon>
        <taxon>Craniata</taxon>
        <taxon>Vertebrata</taxon>
        <taxon>Euteleostomi</taxon>
        <taxon>Amphibia</taxon>
        <taxon>Batrachia</taxon>
        <taxon>Caudata</taxon>
        <taxon>Salamandroidea</taxon>
        <taxon>Salamandridae</taxon>
        <taxon>Pleurodelinae</taxon>
        <taxon>Pleurodeles</taxon>
    </lineage>
</organism>
<feature type="compositionally biased region" description="Gly residues" evidence="1">
    <location>
        <begin position="21"/>
        <end position="35"/>
    </location>
</feature>
<feature type="region of interest" description="Disordered" evidence="1">
    <location>
        <begin position="1"/>
        <end position="167"/>
    </location>
</feature>
<evidence type="ECO:0000313" key="3">
    <source>
        <dbReference type="Proteomes" id="UP001066276"/>
    </source>
</evidence>
<proteinExistence type="predicted"/>
<reference evidence="2" key="1">
    <citation type="journal article" date="2022" name="bioRxiv">
        <title>Sequencing and chromosome-scale assembly of the giantPleurodeles waltlgenome.</title>
        <authorList>
            <person name="Brown T."/>
            <person name="Elewa A."/>
            <person name="Iarovenko S."/>
            <person name="Subramanian E."/>
            <person name="Araus A.J."/>
            <person name="Petzold A."/>
            <person name="Susuki M."/>
            <person name="Suzuki K.-i.T."/>
            <person name="Hayashi T."/>
            <person name="Toyoda A."/>
            <person name="Oliveira C."/>
            <person name="Osipova E."/>
            <person name="Leigh N.D."/>
            <person name="Simon A."/>
            <person name="Yun M.H."/>
        </authorList>
    </citation>
    <scope>NUCLEOTIDE SEQUENCE</scope>
    <source>
        <strain evidence="2">20211129_DDA</strain>
        <tissue evidence="2">Liver</tissue>
    </source>
</reference>
<keyword evidence="3" id="KW-1185">Reference proteome</keyword>